<proteinExistence type="inferred from homology"/>
<dbReference type="GO" id="GO:0005737">
    <property type="term" value="C:cytoplasm"/>
    <property type="evidence" value="ECO:0007669"/>
    <property type="project" value="TreeGrafter"/>
</dbReference>
<evidence type="ECO:0000259" key="9">
    <source>
        <dbReference type="Pfam" id="PF01048"/>
    </source>
</evidence>
<dbReference type="Gene3D" id="3.40.50.1580">
    <property type="entry name" value="Nucleoside phosphorylase domain"/>
    <property type="match status" value="1"/>
</dbReference>
<comment type="similarity">
    <text evidence="3">Belongs to the PNP/MTAP phosphorylase family.</text>
</comment>
<evidence type="ECO:0000313" key="11">
    <source>
        <dbReference type="Proteomes" id="UP000280819"/>
    </source>
</evidence>
<dbReference type="GO" id="GO:0004731">
    <property type="term" value="F:purine-nucleoside phosphorylase activity"/>
    <property type="evidence" value="ECO:0007669"/>
    <property type="project" value="UniProtKB-EC"/>
</dbReference>
<comment type="catalytic activity">
    <reaction evidence="8">
        <text>a purine 2'-deoxy-D-ribonucleoside + phosphate = a purine nucleobase + 2-deoxy-alpha-D-ribose 1-phosphate</text>
        <dbReference type="Rhea" id="RHEA:36431"/>
        <dbReference type="ChEBI" id="CHEBI:26386"/>
        <dbReference type="ChEBI" id="CHEBI:43474"/>
        <dbReference type="ChEBI" id="CHEBI:57259"/>
        <dbReference type="ChEBI" id="CHEBI:142361"/>
        <dbReference type="EC" id="2.4.2.1"/>
    </reaction>
</comment>
<dbReference type="Pfam" id="PF01048">
    <property type="entry name" value="PNP_UDP_1"/>
    <property type="match status" value="1"/>
</dbReference>
<dbReference type="CDD" id="cd09009">
    <property type="entry name" value="PNP-EcPNPII_like"/>
    <property type="match status" value="1"/>
</dbReference>
<accession>A0A3P1T960</accession>
<keyword evidence="5" id="KW-0328">Glycosyltransferase</keyword>
<comment type="pathway">
    <text evidence="2">Purine metabolism; purine nucleoside salvage.</text>
</comment>
<reference evidence="10 11" key="1">
    <citation type="submission" date="2018-11" db="EMBL/GenBank/DDBJ databases">
        <title>Genomes From Bacteria Associated with the Canine Oral Cavity: a Test Case for Automated Genome-Based Taxonomic Assignment.</title>
        <authorList>
            <person name="Coil D.A."/>
            <person name="Jospin G."/>
            <person name="Darling A.E."/>
            <person name="Wallis C."/>
            <person name="Davis I.J."/>
            <person name="Harris S."/>
            <person name="Eisen J.A."/>
            <person name="Holcombe L.J."/>
            <person name="O'Flynn C."/>
        </authorList>
    </citation>
    <scope>NUCLEOTIDE SEQUENCE [LARGE SCALE GENOMIC DNA]</scope>
    <source>
        <strain evidence="10 11">OH887_COT-365</strain>
    </source>
</reference>
<evidence type="ECO:0000256" key="5">
    <source>
        <dbReference type="ARBA" id="ARBA00022676"/>
    </source>
</evidence>
<evidence type="ECO:0000256" key="6">
    <source>
        <dbReference type="ARBA" id="ARBA00022679"/>
    </source>
</evidence>
<dbReference type="InterPro" id="IPR035994">
    <property type="entry name" value="Nucleoside_phosphorylase_sf"/>
</dbReference>
<dbReference type="Proteomes" id="UP000280819">
    <property type="component" value="Unassembled WGS sequence"/>
</dbReference>
<feature type="domain" description="Nucleoside phosphorylase" evidence="9">
    <location>
        <begin position="65"/>
        <end position="267"/>
    </location>
</feature>
<protein>
    <recommendedName>
        <fullName evidence="4">purine-nucleoside phosphorylase</fullName>
        <ecNumber evidence="4">2.4.2.1</ecNumber>
    </recommendedName>
    <alternativeName>
        <fullName evidence="7">Inosine-guanosine phosphorylase</fullName>
    </alternativeName>
</protein>
<organism evidence="10 11">
    <name type="scientific">Arachnia propionica</name>
    <dbReference type="NCBI Taxonomy" id="1750"/>
    <lineage>
        <taxon>Bacteria</taxon>
        <taxon>Bacillati</taxon>
        <taxon>Actinomycetota</taxon>
        <taxon>Actinomycetes</taxon>
        <taxon>Propionibacteriales</taxon>
        <taxon>Propionibacteriaceae</taxon>
        <taxon>Arachnia</taxon>
    </lineage>
</organism>
<dbReference type="OrthoDB" id="1523230at2"/>
<dbReference type="PANTHER" id="PTHR11904:SF9">
    <property type="entry name" value="PURINE NUCLEOSIDE PHOSPHORYLASE-RELATED"/>
    <property type="match status" value="1"/>
</dbReference>
<dbReference type="UniPathway" id="UPA00606"/>
<sequence>MPRGRAMQPSEFPSHLIDDADRAGGDLLIQAAGGSLDVLVVLGSGLADALDAAPDWPEPLTRMRQSDLPGVLAPVGDGHVDELRTYRFGGQRVAVALGRTHLFEGHGPRPVTALARAAHCAGAGKAVLTNANGCLRDWELGDVMAITDHVNFTGTSPFDGTIFLDTTTCWDEELTAILVGVCQRAGTYAVLRGPEYQTRAETRLLAAAGVDCVGMSTVMEALMLHALGVRVCGMSVVSDLSFATAPTDPSAVLDVAARARSTILSGLAALLSSA</sequence>
<evidence type="ECO:0000256" key="1">
    <source>
        <dbReference type="ARBA" id="ARBA00002678"/>
    </source>
</evidence>
<gene>
    <name evidence="10" type="ORF">EII34_04675</name>
</gene>
<dbReference type="EMBL" id="RQZG01000004">
    <property type="protein sequence ID" value="RRD05982.1"/>
    <property type="molecule type" value="Genomic_DNA"/>
</dbReference>
<comment type="function">
    <text evidence="1">The purine nucleoside phosphorylases catalyze the phosphorolytic breakdown of the N-glycosidic bond in the beta-(deoxy)ribonucleoside molecules, with the formation of the corresponding free purine bases and pentose-1-phosphate. Cleaves guanosine, inosine, 2'-deoxyguanosine and 2'-deoxyinosine.</text>
</comment>
<evidence type="ECO:0000256" key="8">
    <source>
        <dbReference type="ARBA" id="ARBA00048556"/>
    </source>
</evidence>
<evidence type="ECO:0000256" key="7">
    <source>
        <dbReference type="ARBA" id="ARBA00031036"/>
    </source>
</evidence>
<dbReference type="AlphaFoldDB" id="A0A3P1T960"/>
<dbReference type="InterPro" id="IPR011268">
    <property type="entry name" value="Purine_phosphorylase"/>
</dbReference>
<evidence type="ECO:0000313" key="10">
    <source>
        <dbReference type="EMBL" id="RRD05982.1"/>
    </source>
</evidence>
<name>A0A3P1T960_9ACTN</name>
<keyword evidence="6" id="KW-0808">Transferase</keyword>
<evidence type="ECO:0000256" key="3">
    <source>
        <dbReference type="ARBA" id="ARBA00006751"/>
    </source>
</evidence>
<dbReference type="GO" id="GO:0009116">
    <property type="term" value="P:nucleoside metabolic process"/>
    <property type="evidence" value="ECO:0007669"/>
    <property type="project" value="InterPro"/>
</dbReference>
<dbReference type="InterPro" id="IPR000845">
    <property type="entry name" value="Nucleoside_phosphorylase_d"/>
</dbReference>
<comment type="caution">
    <text evidence="10">The sequence shown here is derived from an EMBL/GenBank/DDBJ whole genome shotgun (WGS) entry which is preliminary data.</text>
</comment>
<evidence type="ECO:0000256" key="2">
    <source>
        <dbReference type="ARBA" id="ARBA00005058"/>
    </source>
</evidence>
<dbReference type="EC" id="2.4.2.1" evidence="4"/>
<dbReference type="PANTHER" id="PTHR11904">
    <property type="entry name" value="METHYLTHIOADENOSINE/PURINE NUCLEOSIDE PHOSPHORYLASE"/>
    <property type="match status" value="1"/>
</dbReference>
<dbReference type="SUPFAM" id="SSF53167">
    <property type="entry name" value="Purine and uridine phosphorylases"/>
    <property type="match status" value="1"/>
</dbReference>
<evidence type="ECO:0000256" key="4">
    <source>
        <dbReference type="ARBA" id="ARBA00011886"/>
    </source>
</evidence>